<feature type="chain" id="PRO_5003773251" description="4Fe-4S ferredoxin-type domain-containing protein" evidence="1">
    <location>
        <begin position="20"/>
        <end position="98"/>
    </location>
</feature>
<reference evidence="2" key="2">
    <citation type="submission" date="2013-04" db="UniProtKB">
        <authorList>
            <consortium name="EnsemblPlants"/>
        </authorList>
    </citation>
    <scope>IDENTIFICATION</scope>
</reference>
<name>J3KZ70_ORYBR</name>
<evidence type="ECO:0000256" key="1">
    <source>
        <dbReference type="SAM" id="SignalP"/>
    </source>
</evidence>
<keyword evidence="3" id="KW-1185">Reference proteome</keyword>
<evidence type="ECO:0008006" key="4">
    <source>
        <dbReference type="Google" id="ProtNLM"/>
    </source>
</evidence>
<accession>J3KZ70</accession>
<dbReference type="Gramene" id="OB01G22760.1">
    <property type="protein sequence ID" value="OB01G22760.1"/>
    <property type="gene ID" value="OB01G22760"/>
</dbReference>
<keyword evidence="1" id="KW-0732">Signal</keyword>
<dbReference type="PANTHER" id="PTHR37702">
    <property type="entry name" value="PROLINE-RICH FAMILY PROTEIN"/>
    <property type="match status" value="1"/>
</dbReference>
<proteinExistence type="predicted"/>
<dbReference type="AlphaFoldDB" id="J3KZ70"/>
<sequence>MALHHLPLLLLLTAGLANAAQPGDEGATIVLKDGTTCKLCASCDNPCNPSYYPPPTPPVVTPTTPCPPPPSYPSGGGTVIYSGDCWHQAAISAQIVRL</sequence>
<evidence type="ECO:0000313" key="2">
    <source>
        <dbReference type="EnsemblPlants" id="OB01G22760.1"/>
    </source>
</evidence>
<dbReference type="HOGENOM" id="CLU_2336997_0_0_1"/>
<dbReference type="PANTHER" id="PTHR37702:SF9">
    <property type="entry name" value="PROLINE-RICH FAMILY PROTEIN"/>
    <property type="match status" value="1"/>
</dbReference>
<feature type="signal peptide" evidence="1">
    <location>
        <begin position="1"/>
        <end position="19"/>
    </location>
</feature>
<protein>
    <recommendedName>
        <fullName evidence="4">4Fe-4S ferredoxin-type domain-containing protein</fullName>
    </recommendedName>
</protein>
<dbReference type="EnsemblPlants" id="OB01G22760.1">
    <property type="protein sequence ID" value="OB01G22760.1"/>
    <property type="gene ID" value="OB01G22760"/>
</dbReference>
<dbReference type="Proteomes" id="UP000006038">
    <property type="component" value="Chromosome 1"/>
</dbReference>
<reference evidence="2" key="1">
    <citation type="journal article" date="2013" name="Nat. Commun.">
        <title>Whole-genome sequencing of Oryza brachyantha reveals mechanisms underlying Oryza genome evolution.</title>
        <authorList>
            <person name="Chen J."/>
            <person name="Huang Q."/>
            <person name="Gao D."/>
            <person name="Wang J."/>
            <person name="Lang Y."/>
            <person name="Liu T."/>
            <person name="Li B."/>
            <person name="Bai Z."/>
            <person name="Luis Goicoechea J."/>
            <person name="Liang C."/>
            <person name="Chen C."/>
            <person name="Zhang W."/>
            <person name="Sun S."/>
            <person name="Liao Y."/>
            <person name="Zhang X."/>
            <person name="Yang L."/>
            <person name="Song C."/>
            <person name="Wang M."/>
            <person name="Shi J."/>
            <person name="Liu G."/>
            <person name="Liu J."/>
            <person name="Zhou H."/>
            <person name="Zhou W."/>
            <person name="Yu Q."/>
            <person name="An N."/>
            <person name="Chen Y."/>
            <person name="Cai Q."/>
            <person name="Wang B."/>
            <person name="Liu B."/>
            <person name="Min J."/>
            <person name="Huang Y."/>
            <person name="Wu H."/>
            <person name="Li Z."/>
            <person name="Zhang Y."/>
            <person name="Yin Y."/>
            <person name="Song W."/>
            <person name="Jiang J."/>
            <person name="Jackson S.A."/>
            <person name="Wing R.A."/>
            <person name="Wang J."/>
            <person name="Chen M."/>
        </authorList>
    </citation>
    <scope>NUCLEOTIDE SEQUENCE [LARGE SCALE GENOMIC DNA]</scope>
    <source>
        <strain evidence="2">cv. IRGC 101232</strain>
    </source>
</reference>
<organism evidence="2">
    <name type="scientific">Oryza brachyantha</name>
    <name type="common">malo sina</name>
    <dbReference type="NCBI Taxonomy" id="4533"/>
    <lineage>
        <taxon>Eukaryota</taxon>
        <taxon>Viridiplantae</taxon>
        <taxon>Streptophyta</taxon>
        <taxon>Embryophyta</taxon>
        <taxon>Tracheophyta</taxon>
        <taxon>Spermatophyta</taxon>
        <taxon>Magnoliopsida</taxon>
        <taxon>Liliopsida</taxon>
        <taxon>Poales</taxon>
        <taxon>Poaceae</taxon>
        <taxon>BOP clade</taxon>
        <taxon>Oryzoideae</taxon>
        <taxon>Oryzeae</taxon>
        <taxon>Oryzinae</taxon>
        <taxon>Oryza</taxon>
    </lineage>
</organism>
<evidence type="ECO:0000313" key="3">
    <source>
        <dbReference type="Proteomes" id="UP000006038"/>
    </source>
</evidence>